<dbReference type="GO" id="GO:0009570">
    <property type="term" value="C:chloroplast stroma"/>
    <property type="evidence" value="ECO:0007669"/>
    <property type="project" value="TreeGrafter"/>
</dbReference>
<dbReference type="NCBIfam" id="TIGR01364">
    <property type="entry name" value="serC_1"/>
    <property type="match status" value="1"/>
</dbReference>
<dbReference type="SUPFAM" id="SSF53383">
    <property type="entry name" value="PLP-dependent transferases"/>
    <property type="match status" value="1"/>
</dbReference>
<evidence type="ECO:0000259" key="14">
    <source>
        <dbReference type="Pfam" id="PF00266"/>
    </source>
</evidence>
<comment type="catalytic activity">
    <reaction evidence="9">
        <text>4-(phosphooxy)-L-threonine + 2-oxoglutarate = (R)-3-hydroxy-2-oxo-4-phosphooxybutanoate + L-glutamate</text>
        <dbReference type="Rhea" id="RHEA:16573"/>
        <dbReference type="ChEBI" id="CHEBI:16810"/>
        <dbReference type="ChEBI" id="CHEBI:29985"/>
        <dbReference type="ChEBI" id="CHEBI:58452"/>
        <dbReference type="ChEBI" id="CHEBI:58538"/>
        <dbReference type="EC" id="2.6.1.52"/>
    </reaction>
</comment>
<comment type="caution">
    <text evidence="15">The sequence shown here is derived from an EMBL/GenBank/DDBJ whole genome shotgun (WGS) entry which is preliminary data.</text>
</comment>
<dbReference type="PROSITE" id="PS00595">
    <property type="entry name" value="AA_TRANSFER_CLASS_5"/>
    <property type="match status" value="1"/>
</dbReference>
<dbReference type="Gene3D" id="3.40.640.10">
    <property type="entry name" value="Type I PLP-dependent aspartate aminotransferase-like (Major domain)"/>
    <property type="match status" value="1"/>
</dbReference>
<name>A0AAV0YGE2_VICFA</name>
<keyword evidence="7" id="KW-0663">Pyridoxal phosphate</keyword>
<dbReference type="InterPro" id="IPR022278">
    <property type="entry name" value="Pser_aminoTfrase"/>
</dbReference>
<protein>
    <recommendedName>
        <fullName evidence="13">Phosphoserine aminotransferase</fullName>
        <ecNumber evidence="13">2.6.1.52</ecNumber>
    </recommendedName>
</protein>
<feature type="domain" description="Aminotransferase class V" evidence="14">
    <location>
        <begin position="52"/>
        <end position="401"/>
    </location>
</feature>
<dbReference type="InterPro" id="IPR020578">
    <property type="entry name" value="Aminotrans_V_PyrdxlP_BS"/>
</dbReference>
<keyword evidence="16" id="KW-1185">Reference proteome</keyword>
<dbReference type="EC" id="2.6.1.52" evidence="13"/>
<dbReference type="FunFam" id="3.40.640.10:FF:000010">
    <property type="entry name" value="Phosphoserine aminotransferase"/>
    <property type="match status" value="1"/>
</dbReference>
<dbReference type="Pfam" id="PF00266">
    <property type="entry name" value="Aminotran_5"/>
    <property type="match status" value="1"/>
</dbReference>
<evidence type="ECO:0000256" key="3">
    <source>
        <dbReference type="ARBA" id="ARBA00006904"/>
    </source>
</evidence>
<dbReference type="GO" id="GO:0030170">
    <property type="term" value="F:pyridoxal phosphate binding"/>
    <property type="evidence" value="ECO:0007669"/>
    <property type="project" value="TreeGrafter"/>
</dbReference>
<evidence type="ECO:0000313" key="15">
    <source>
        <dbReference type="EMBL" id="CAI8583635.1"/>
    </source>
</evidence>
<evidence type="ECO:0000256" key="10">
    <source>
        <dbReference type="ARBA" id="ARBA00049007"/>
    </source>
</evidence>
<evidence type="ECO:0000256" key="2">
    <source>
        <dbReference type="ARBA" id="ARBA00005099"/>
    </source>
</evidence>
<dbReference type="FunFam" id="3.90.1150.10:FF:000006">
    <property type="entry name" value="Phosphoserine aminotransferase"/>
    <property type="match status" value="1"/>
</dbReference>
<evidence type="ECO:0000256" key="5">
    <source>
        <dbReference type="ARBA" id="ARBA00022605"/>
    </source>
</evidence>
<keyword evidence="8 13" id="KW-0718">Serine biosynthesis</keyword>
<evidence type="ECO:0000256" key="1">
    <source>
        <dbReference type="ARBA" id="ARBA00001933"/>
    </source>
</evidence>
<dbReference type="InterPro" id="IPR000192">
    <property type="entry name" value="Aminotrans_V_dom"/>
</dbReference>
<dbReference type="CDD" id="cd00611">
    <property type="entry name" value="PSAT_like"/>
    <property type="match status" value="1"/>
</dbReference>
<evidence type="ECO:0000256" key="13">
    <source>
        <dbReference type="RuleBase" id="RU004505"/>
    </source>
</evidence>
<dbReference type="InterPro" id="IPR015421">
    <property type="entry name" value="PyrdxlP-dep_Trfase_major"/>
</dbReference>
<dbReference type="PANTHER" id="PTHR43247:SF1">
    <property type="entry name" value="PHOSPHOSERINE AMINOTRANSFERASE"/>
    <property type="match status" value="1"/>
</dbReference>
<dbReference type="Gene3D" id="3.90.1150.10">
    <property type="entry name" value="Aspartate Aminotransferase, domain 1"/>
    <property type="match status" value="1"/>
</dbReference>
<keyword evidence="5 13" id="KW-0028">Amino-acid biosynthesis</keyword>
<comment type="similarity">
    <text evidence="3">Belongs to the class-V pyridoxal-phosphate-dependent aminotransferase family. SerC subfamily.</text>
</comment>
<evidence type="ECO:0000256" key="4">
    <source>
        <dbReference type="ARBA" id="ARBA00022576"/>
    </source>
</evidence>
<dbReference type="HAMAP" id="MF_00160">
    <property type="entry name" value="SerC_aminotrans_5"/>
    <property type="match status" value="1"/>
</dbReference>
<evidence type="ECO:0000256" key="11">
    <source>
        <dbReference type="ARBA" id="ARBA00058115"/>
    </source>
</evidence>
<evidence type="ECO:0000256" key="7">
    <source>
        <dbReference type="ARBA" id="ARBA00022898"/>
    </source>
</evidence>
<comment type="cofactor">
    <cofactor evidence="1 12">
        <name>pyridoxal 5'-phosphate</name>
        <dbReference type="ChEBI" id="CHEBI:597326"/>
    </cofactor>
</comment>
<proteinExistence type="inferred from homology"/>
<comment type="pathway">
    <text evidence="2 13">Amino-acid biosynthesis; L-serine biosynthesis; L-serine from 3-phospho-D-glycerate: step 2/3.</text>
</comment>
<dbReference type="InterPro" id="IPR015422">
    <property type="entry name" value="PyrdxlP-dep_Trfase_small"/>
</dbReference>
<dbReference type="Proteomes" id="UP001157006">
    <property type="component" value="Unassembled WGS sequence"/>
</dbReference>
<dbReference type="EMBL" id="CATIWC010000886">
    <property type="protein sequence ID" value="CAI8583635.1"/>
    <property type="molecule type" value="Genomic_DNA"/>
</dbReference>
<sequence length="413" mass="45919">MSTSMATSPHTHLLQNHNIFNHPTKKHHNLLSLSFKPISIKCATTQPQQDRVFNFAAGPATLPGNVLLKAQSELYNWNGSGMSVMEMSHRGKEFLSIIQKAESDLRALLQIPAQYSLLFLQGGATTQFAALPLNLCTPQDTVDYIVTGSWGDKAAKEAQKYCNPKVIWSGKSEKYTQIPSFYDFQQNPDARYLHICANETIHGVEFKDSNYPNPRNATGILVADMSSNFCSKPVDVSKFGVIYAGAQKNVGPSGVTIVIIRKDLIGNAQSFTPVMLDYKIHDENNSLYNTPPCYGIYMCGLVFEDLLKQGGLKEVEKNNKKKAQILFDAIDGSRGFYRCPVEKSVRSLMNVPFTLEKQELEGEFVKEAAKEKMVQLKGHRSVGGMRASIYNAMPMAGVEKLVAFMKDFQAKHA</sequence>
<evidence type="ECO:0000256" key="8">
    <source>
        <dbReference type="ARBA" id="ARBA00023299"/>
    </source>
</evidence>
<evidence type="ECO:0000256" key="12">
    <source>
        <dbReference type="RuleBase" id="RU004504"/>
    </source>
</evidence>
<dbReference type="GO" id="GO:0004648">
    <property type="term" value="F:O-phospho-L-serine:2-oxoglutarate aminotransferase activity"/>
    <property type="evidence" value="ECO:0007669"/>
    <property type="project" value="UniProtKB-EC"/>
</dbReference>
<comment type="catalytic activity">
    <reaction evidence="10 13">
        <text>O-phospho-L-serine + 2-oxoglutarate = 3-phosphooxypyruvate + L-glutamate</text>
        <dbReference type="Rhea" id="RHEA:14329"/>
        <dbReference type="ChEBI" id="CHEBI:16810"/>
        <dbReference type="ChEBI" id="CHEBI:18110"/>
        <dbReference type="ChEBI" id="CHEBI:29985"/>
        <dbReference type="ChEBI" id="CHEBI:57524"/>
        <dbReference type="EC" id="2.6.1.52"/>
    </reaction>
</comment>
<dbReference type="InterPro" id="IPR015424">
    <property type="entry name" value="PyrdxlP-dep_Trfase"/>
</dbReference>
<dbReference type="PANTHER" id="PTHR43247">
    <property type="entry name" value="PHOSPHOSERINE AMINOTRANSFERASE"/>
    <property type="match status" value="1"/>
</dbReference>
<comment type="function">
    <text evidence="11">Involved in the plastidial phosphorylated pathway of serine biosynthesis (PPSB). Catalyzes the reversible conversion of 3-phosphohydroxypyruvate to phosphoserine.</text>
</comment>
<evidence type="ECO:0000256" key="6">
    <source>
        <dbReference type="ARBA" id="ARBA00022679"/>
    </source>
</evidence>
<gene>
    <name evidence="15" type="ORF">VFH_U036480</name>
</gene>
<dbReference type="NCBIfam" id="NF003764">
    <property type="entry name" value="PRK05355.1"/>
    <property type="match status" value="1"/>
</dbReference>
<dbReference type="AlphaFoldDB" id="A0AAV0YGE2"/>
<accession>A0AAV0YGE2</accession>
<keyword evidence="6 13" id="KW-0808">Transferase</keyword>
<keyword evidence="4 13" id="KW-0032">Aminotransferase</keyword>
<organism evidence="15 16">
    <name type="scientific">Vicia faba</name>
    <name type="common">Broad bean</name>
    <name type="synonym">Faba vulgaris</name>
    <dbReference type="NCBI Taxonomy" id="3906"/>
    <lineage>
        <taxon>Eukaryota</taxon>
        <taxon>Viridiplantae</taxon>
        <taxon>Streptophyta</taxon>
        <taxon>Embryophyta</taxon>
        <taxon>Tracheophyta</taxon>
        <taxon>Spermatophyta</taxon>
        <taxon>Magnoliopsida</taxon>
        <taxon>eudicotyledons</taxon>
        <taxon>Gunneridae</taxon>
        <taxon>Pentapetalae</taxon>
        <taxon>rosids</taxon>
        <taxon>fabids</taxon>
        <taxon>Fabales</taxon>
        <taxon>Fabaceae</taxon>
        <taxon>Papilionoideae</taxon>
        <taxon>50 kb inversion clade</taxon>
        <taxon>NPAAA clade</taxon>
        <taxon>Hologalegina</taxon>
        <taxon>IRL clade</taxon>
        <taxon>Fabeae</taxon>
        <taxon>Vicia</taxon>
    </lineage>
</organism>
<dbReference type="GO" id="GO:0006564">
    <property type="term" value="P:L-serine biosynthetic process"/>
    <property type="evidence" value="ECO:0007669"/>
    <property type="project" value="UniProtKB-KW"/>
</dbReference>
<dbReference type="PIRSF" id="PIRSF000525">
    <property type="entry name" value="SerC"/>
    <property type="match status" value="1"/>
</dbReference>
<evidence type="ECO:0000313" key="16">
    <source>
        <dbReference type="Proteomes" id="UP001157006"/>
    </source>
</evidence>
<evidence type="ECO:0000256" key="9">
    <source>
        <dbReference type="ARBA" id="ARBA00047630"/>
    </source>
</evidence>
<reference evidence="15 16" key="1">
    <citation type="submission" date="2023-01" db="EMBL/GenBank/DDBJ databases">
        <authorList>
            <person name="Kreplak J."/>
        </authorList>
    </citation>
    <scope>NUCLEOTIDE SEQUENCE [LARGE SCALE GENOMIC DNA]</scope>
</reference>